<evidence type="ECO:0000313" key="2">
    <source>
        <dbReference type="Proteomes" id="UP000306740"/>
    </source>
</evidence>
<gene>
    <name evidence="1" type="ORF">FHE65_28915</name>
</gene>
<accession>A0A5C4MFM0</accession>
<dbReference type="RefSeq" id="WP_139107088.1">
    <property type="nucleotide sequence ID" value="NZ_VDFR01000169.1"/>
</dbReference>
<protein>
    <submittedName>
        <fullName evidence="1">Uncharacterized protein</fullName>
    </submittedName>
</protein>
<evidence type="ECO:0000313" key="1">
    <source>
        <dbReference type="EMBL" id="TNC33514.1"/>
    </source>
</evidence>
<reference evidence="1 2" key="1">
    <citation type="submission" date="2019-05" db="EMBL/GenBank/DDBJ databases">
        <title>Mumia sp. nov., isolated from the intestinal contents of plateau pika (Ochotona curzoniae) in the Qinghai-Tibet plateau of China.</title>
        <authorList>
            <person name="Tian Z."/>
        </authorList>
    </citation>
    <scope>NUCLEOTIDE SEQUENCE [LARGE SCALE GENOMIC DNA]</scope>
    <source>
        <strain evidence="2">527</strain>
    </source>
</reference>
<organism evidence="1 2">
    <name type="scientific">Mumia zhuanghuii</name>
    <dbReference type="NCBI Taxonomy" id="2585211"/>
    <lineage>
        <taxon>Bacteria</taxon>
        <taxon>Bacillati</taxon>
        <taxon>Actinomycetota</taxon>
        <taxon>Actinomycetes</taxon>
        <taxon>Propionibacteriales</taxon>
        <taxon>Nocardioidaceae</taxon>
        <taxon>Mumia</taxon>
    </lineage>
</organism>
<proteinExistence type="predicted"/>
<name>A0A5C4MFM0_9ACTN</name>
<comment type="caution">
    <text evidence="1">The sequence shown here is derived from an EMBL/GenBank/DDBJ whole genome shotgun (WGS) entry which is preliminary data.</text>
</comment>
<dbReference type="AlphaFoldDB" id="A0A5C4MFM0"/>
<sequence length="84" mass="9707">MLALYQLDALELLRKGVDAWGLSGCVWQPPCHRLRKSGHAVAAAYLSELLTKSKLLERRTPRAHLFLRPWLSLKDQLEFQLPER</sequence>
<dbReference type="Proteomes" id="UP000306740">
    <property type="component" value="Unassembled WGS sequence"/>
</dbReference>
<dbReference type="EMBL" id="VDFR01000169">
    <property type="protein sequence ID" value="TNC33514.1"/>
    <property type="molecule type" value="Genomic_DNA"/>
</dbReference>